<protein>
    <submittedName>
        <fullName evidence="2">Unannotated protein</fullName>
    </submittedName>
</protein>
<evidence type="ECO:0000259" key="1">
    <source>
        <dbReference type="PROSITE" id="PS51352"/>
    </source>
</evidence>
<dbReference type="EMBL" id="CAFBSG010000027">
    <property type="protein sequence ID" value="CAB5241092.1"/>
    <property type="molecule type" value="Genomic_DNA"/>
</dbReference>
<evidence type="ECO:0000313" key="2">
    <source>
        <dbReference type="EMBL" id="CAB5241092.1"/>
    </source>
</evidence>
<proteinExistence type="predicted"/>
<dbReference type="CDD" id="cd02947">
    <property type="entry name" value="TRX_family"/>
    <property type="match status" value="1"/>
</dbReference>
<sequence length="136" mass="14912">MKSLVPIVVILAMASAYGFWHRVREGRIQGSKSKAQAITAQMLGSELGSRVTLVQFSSAFCTPCRTTRVLLEQLTKDLDDVKHLHIDAESHLELVRKLHILSTPTTLILDRNGIEVGRAVGAPKRDDVLSAIAAVR</sequence>
<gene>
    <name evidence="2" type="ORF">UFOPK3554_01235</name>
</gene>
<organism evidence="2">
    <name type="scientific">freshwater metagenome</name>
    <dbReference type="NCBI Taxonomy" id="449393"/>
    <lineage>
        <taxon>unclassified sequences</taxon>
        <taxon>metagenomes</taxon>
        <taxon>ecological metagenomes</taxon>
    </lineage>
</organism>
<dbReference type="InterPro" id="IPR036249">
    <property type="entry name" value="Thioredoxin-like_sf"/>
</dbReference>
<dbReference type="Gene3D" id="3.40.30.10">
    <property type="entry name" value="Glutaredoxin"/>
    <property type="match status" value="1"/>
</dbReference>
<dbReference type="InterPro" id="IPR013766">
    <property type="entry name" value="Thioredoxin_domain"/>
</dbReference>
<dbReference type="PROSITE" id="PS51352">
    <property type="entry name" value="THIOREDOXIN_2"/>
    <property type="match status" value="1"/>
</dbReference>
<dbReference type="AlphaFoldDB" id="A0A6J7XTX9"/>
<reference evidence="2" key="1">
    <citation type="submission" date="2020-05" db="EMBL/GenBank/DDBJ databases">
        <authorList>
            <person name="Chiriac C."/>
            <person name="Salcher M."/>
            <person name="Ghai R."/>
            <person name="Kavagutti S V."/>
        </authorList>
    </citation>
    <scope>NUCLEOTIDE SEQUENCE</scope>
</reference>
<name>A0A6J7XTX9_9ZZZZ</name>
<dbReference type="SUPFAM" id="SSF52833">
    <property type="entry name" value="Thioredoxin-like"/>
    <property type="match status" value="1"/>
</dbReference>
<dbReference type="Pfam" id="PF00085">
    <property type="entry name" value="Thioredoxin"/>
    <property type="match status" value="1"/>
</dbReference>
<accession>A0A6J7XTX9</accession>
<feature type="domain" description="Thioredoxin" evidence="1">
    <location>
        <begin position="8"/>
        <end position="136"/>
    </location>
</feature>